<dbReference type="Proteomes" id="UP000813824">
    <property type="component" value="Unassembled WGS sequence"/>
</dbReference>
<reference evidence="1" key="1">
    <citation type="journal article" date="2021" name="New Phytol.">
        <title>Evolutionary innovations through gain and loss of genes in the ectomycorrhizal Boletales.</title>
        <authorList>
            <person name="Wu G."/>
            <person name="Miyauchi S."/>
            <person name="Morin E."/>
            <person name="Kuo A."/>
            <person name="Drula E."/>
            <person name="Varga T."/>
            <person name="Kohler A."/>
            <person name="Feng B."/>
            <person name="Cao Y."/>
            <person name="Lipzen A."/>
            <person name="Daum C."/>
            <person name="Hundley H."/>
            <person name="Pangilinan J."/>
            <person name="Johnson J."/>
            <person name="Barry K."/>
            <person name="LaButti K."/>
            <person name="Ng V."/>
            <person name="Ahrendt S."/>
            <person name="Min B."/>
            <person name="Choi I.G."/>
            <person name="Park H."/>
            <person name="Plett J.M."/>
            <person name="Magnuson J."/>
            <person name="Spatafora J.W."/>
            <person name="Nagy L.G."/>
            <person name="Henrissat B."/>
            <person name="Grigoriev I.V."/>
            <person name="Yang Z.L."/>
            <person name="Xu J."/>
            <person name="Martin F.M."/>
        </authorList>
    </citation>
    <scope>NUCLEOTIDE SEQUENCE</scope>
    <source>
        <strain evidence="1">KKN 215</strain>
    </source>
</reference>
<evidence type="ECO:0000313" key="1">
    <source>
        <dbReference type="EMBL" id="KAH8093974.1"/>
    </source>
</evidence>
<comment type="caution">
    <text evidence="1">The sequence shown here is derived from an EMBL/GenBank/DDBJ whole genome shotgun (WGS) entry which is preliminary data.</text>
</comment>
<protein>
    <recommendedName>
        <fullName evidence="3">CxC2-like cysteine cluster KDZ transposase-associated domain-containing protein</fullName>
    </recommendedName>
</protein>
<evidence type="ECO:0000313" key="2">
    <source>
        <dbReference type="Proteomes" id="UP000813824"/>
    </source>
</evidence>
<evidence type="ECO:0008006" key="3">
    <source>
        <dbReference type="Google" id="ProtNLM"/>
    </source>
</evidence>
<accession>A0A8K0UK90</accession>
<dbReference type="OrthoDB" id="3257613at2759"/>
<sequence>DRYRQLLTAAREWQMLMAAKRHGLASLEDLEYGSLTVSCPACPQIGVNMEPGWQDLAKRDMYLAAIAIALDGNFRSNQKIKPMDPNDFPLSGPAAYFVDKDLYSDVMKGEGPLAPENTTCHKFGAMGFGYKWGKVAGVMGVFCARHMFALPGGLVDLERGERFTNVDLCVLSGLQRWLDLNLVIAGYDIACQYRIHYRTRMTALLDKLNDKKNRTKIRQKQIPQTIFGVGKFHAPAHTGECRSKHSFNYLPGVAMTDMEASERIWAIQNDLAKSTREMSSGHRHDVINLFHSDQNITKTHTLPAHLSRRLTLADAQHRSKLRVFNLLEEGVKTHVEDGATKLEEWREEERKWLEDVVNVKTHGNLKKVFSLKVGGGE</sequence>
<name>A0A8K0UK90_9AGAR</name>
<dbReference type="PANTHER" id="PTHR33096:SF1">
    <property type="entry name" value="CXC1-LIKE CYSTEINE CLUSTER ASSOCIATED WITH KDZ TRANSPOSASES DOMAIN-CONTAINING PROTEIN"/>
    <property type="match status" value="1"/>
</dbReference>
<keyword evidence="2" id="KW-1185">Reference proteome</keyword>
<dbReference type="AlphaFoldDB" id="A0A8K0UK90"/>
<dbReference type="EMBL" id="JAEVFJ010000027">
    <property type="protein sequence ID" value="KAH8093974.1"/>
    <property type="molecule type" value="Genomic_DNA"/>
</dbReference>
<feature type="non-terminal residue" evidence="1">
    <location>
        <position position="377"/>
    </location>
</feature>
<gene>
    <name evidence="1" type="ORF">BXZ70DRAFT_897055</name>
</gene>
<dbReference type="InterPro" id="IPR040521">
    <property type="entry name" value="KDZ"/>
</dbReference>
<dbReference type="Pfam" id="PF18758">
    <property type="entry name" value="KDZ"/>
    <property type="match status" value="1"/>
</dbReference>
<organism evidence="1 2">
    <name type="scientific">Cristinia sonorae</name>
    <dbReference type="NCBI Taxonomy" id="1940300"/>
    <lineage>
        <taxon>Eukaryota</taxon>
        <taxon>Fungi</taxon>
        <taxon>Dikarya</taxon>
        <taxon>Basidiomycota</taxon>
        <taxon>Agaricomycotina</taxon>
        <taxon>Agaricomycetes</taxon>
        <taxon>Agaricomycetidae</taxon>
        <taxon>Agaricales</taxon>
        <taxon>Pleurotineae</taxon>
        <taxon>Stephanosporaceae</taxon>
        <taxon>Cristinia</taxon>
    </lineage>
</organism>
<dbReference type="PANTHER" id="PTHR33096">
    <property type="entry name" value="CXC2 DOMAIN-CONTAINING PROTEIN"/>
    <property type="match status" value="1"/>
</dbReference>
<proteinExistence type="predicted"/>